<feature type="transmembrane region" description="Helical" evidence="9">
    <location>
        <begin position="319"/>
        <end position="341"/>
    </location>
</feature>
<dbReference type="OrthoDB" id="6133115at2759"/>
<feature type="transmembrane region" description="Helical" evidence="9">
    <location>
        <begin position="353"/>
        <end position="377"/>
    </location>
</feature>
<dbReference type="EMBL" id="OV121132">
    <property type="protein sequence ID" value="CAH0546085.1"/>
    <property type="molecule type" value="Genomic_DNA"/>
</dbReference>
<comment type="similarity">
    <text evidence="7">Belongs to the major facilitator superfamily. Sugar transporter (TC 2.A.1.1) family. Trehalose transporter subfamily.</text>
</comment>
<organism evidence="10 11">
    <name type="scientific">Brassicogethes aeneus</name>
    <name type="common">Rape pollen beetle</name>
    <name type="synonym">Meligethes aeneus</name>
    <dbReference type="NCBI Taxonomy" id="1431903"/>
    <lineage>
        <taxon>Eukaryota</taxon>
        <taxon>Metazoa</taxon>
        <taxon>Ecdysozoa</taxon>
        <taxon>Arthropoda</taxon>
        <taxon>Hexapoda</taxon>
        <taxon>Insecta</taxon>
        <taxon>Pterygota</taxon>
        <taxon>Neoptera</taxon>
        <taxon>Endopterygota</taxon>
        <taxon>Coleoptera</taxon>
        <taxon>Polyphaga</taxon>
        <taxon>Cucujiformia</taxon>
        <taxon>Nitidulidae</taxon>
        <taxon>Meligethinae</taxon>
        <taxon>Brassicogethes</taxon>
    </lineage>
</organism>
<dbReference type="SUPFAM" id="SSF103473">
    <property type="entry name" value="MFS general substrate transporter"/>
    <property type="match status" value="1"/>
</dbReference>
<dbReference type="GO" id="GO:0051119">
    <property type="term" value="F:sugar transmembrane transporter activity"/>
    <property type="evidence" value="ECO:0007669"/>
    <property type="project" value="InterPro"/>
</dbReference>
<dbReference type="PANTHER" id="PTHR48021">
    <property type="match status" value="1"/>
</dbReference>
<keyword evidence="6" id="KW-0325">Glycoprotein</keyword>
<comment type="subcellular location">
    <subcellularLocation>
        <location evidence="1">Cell membrane</location>
        <topology evidence="1">Multi-pass membrane protein</topology>
    </subcellularLocation>
</comment>
<dbReference type="PANTHER" id="PTHR48021:SF46">
    <property type="entry name" value="MAJOR FACILITATOR SUPERFAMILY (MFS) PROFILE DOMAIN-CONTAINING PROTEIN"/>
    <property type="match status" value="1"/>
</dbReference>
<dbReference type="InterPro" id="IPR005829">
    <property type="entry name" value="Sugar_transporter_CS"/>
</dbReference>
<evidence type="ECO:0000256" key="5">
    <source>
        <dbReference type="ARBA" id="ARBA00023136"/>
    </source>
</evidence>
<dbReference type="Proteomes" id="UP001154078">
    <property type="component" value="Chromosome 1"/>
</dbReference>
<dbReference type="InterPro" id="IPR005828">
    <property type="entry name" value="MFS_sugar_transport-like"/>
</dbReference>
<dbReference type="GO" id="GO:0005886">
    <property type="term" value="C:plasma membrane"/>
    <property type="evidence" value="ECO:0007669"/>
    <property type="project" value="UniProtKB-SubCell"/>
</dbReference>
<keyword evidence="8" id="KW-0813">Transport</keyword>
<feature type="transmembrane region" description="Helical" evidence="9">
    <location>
        <begin position="417"/>
        <end position="441"/>
    </location>
</feature>
<dbReference type="AlphaFoldDB" id="A0A9P0AQE3"/>
<feature type="transmembrane region" description="Helical" evidence="9">
    <location>
        <begin position="170"/>
        <end position="191"/>
    </location>
</feature>
<feature type="transmembrane region" description="Helical" evidence="9">
    <location>
        <begin position="114"/>
        <end position="133"/>
    </location>
</feature>
<keyword evidence="4 9" id="KW-1133">Transmembrane helix</keyword>
<evidence type="ECO:0000256" key="4">
    <source>
        <dbReference type="ARBA" id="ARBA00022989"/>
    </source>
</evidence>
<proteinExistence type="inferred from homology"/>
<dbReference type="CDD" id="cd17358">
    <property type="entry name" value="MFS_GLUT6_8_Class3_like"/>
    <property type="match status" value="1"/>
</dbReference>
<dbReference type="InterPro" id="IPR044775">
    <property type="entry name" value="MFS_ERD6/Tret1-like"/>
</dbReference>
<accession>A0A9P0AQE3</accession>
<dbReference type="Pfam" id="PF00083">
    <property type="entry name" value="Sugar_tr"/>
    <property type="match status" value="1"/>
</dbReference>
<protein>
    <recommendedName>
        <fullName evidence="12">Major facilitator superfamily (MFS) profile domain-containing protein</fullName>
    </recommendedName>
</protein>
<dbReference type="NCBIfam" id="TIGR00879">
    <property type="entry name" value="SP"/>
    <property type="match status" value="1"/>
</dbReference>
<dbReference type="Gene3D" id="1.20.1250.20">
    <property type="entry name" value="MFS general substrate transporter like domains"/>
    <property type="match status" value="1"/>
</dbReference>
<keyword evidence="11" id="KW-1185">Reference proteome</keyword>
<feature type="transmembrane region" description="Helical" evidence="9">
    <location>
        <begin position="89"/>
        <end position="108"/>
    </location>
</feature>
<dbReference type="InterPro" id="IPR003663">
    <property type="entry name" value="Sugar/inositol_transpt"/>
</dbReference>
<keyword evidence="5 9" id="KW-0472">Membrane</keyword>
<sequence length="472" mass="51716">MEAAKVTGSPILQYMAAASGTLAIVTDGMHYGWPSPSLPQLVNSTNNTSSISISSEAGSWMAVMPLIGAVVGALTAASIVDRLGRKKTIIATFVPFFLAWMLIAFAGSAIELNVARFIAGVADGVTFTAVPMYVGEISDPKVRGLLGSSCSVTWIIGFLLINIIGSYLSISWTAIVSSFIPLIACVTFVWMPESPYYLLMRDREADAKESLRKFRKVQDVDDEILRIKESLQTQKKDGSGRFFDLFTVKSNRRAVFIIAGLRGFQQFSGTTAITFYTQEIFKQAGDDVSPHHASMIYFSVQLLVTIISSGIVDKAGRRPLLIISMAGSAFALFLEGTYFYVKTETRINISSYSFIPVVVLIAFVIIFSIGMQSIPILMLGELFPTSVKAFALCLADVYFSLVATIASKFLQIMKDNYGMYCAFYGFSICSVFGLVFILLCVPETKGKTLEEIQNYLRGEEPKKDVDSDCTKL</sequence>
<reference evidence="10" key="1">
    <citation type="submission" date="2021-12" db="EMBL/GenBank/DDBJ databases">
        <authorList>
            <person name="King R."/>
        </authorList>
    </citation>
    <scope>NUCLEOTIDE SEQUENCE</scope>
</reference>
<gene>
    <name evidence="10" type="ORF">MELIAE_LOCUS330</name>
</gene>
<dbReference type="InterPro" id="IPR050549">
    <property type="entry name" value="MFS_Trehalose_Transporter"/>
</dbReference>
<evidence type="ECO:0000256" key="6">
    <source>
        <dbReference type="ARBA" id="ARBA00023180"/>
    </source>
</evidence>
<evidence type="ECO:0000256" key="9">
    <source>
        <dbReference type="SAM" id="Phobius"/>
    </source>
</evidence>
<evidence type="ECO:0008006" key="12">
    <source>
        <dbReference type="Google" id="ProtNLM"/>
    </source>
</evidence>
<keyword evidence="3 9" id="KW-0812">Transmembrane</keyword>
<evidence type="ECO:0000313" key="11">
    <source>
        <dbReference type="Proteomes" id="UP001154078"/>
    </source>
</evidence>
<feature type="transmembrane region" description="Helical" evidence="9">
    <location>
        <begin position="57"/>
        <end position="77"/>
    </location>
</feature>
<dbReference type="FunFam" id="1.20.1250.20:FF:000055">
    <property type="entry name" value="Facilitated trehalose transporter Tret1-2 homolog"/>
    <property type="match status" value="1"/>
</dbReference>
<evidence type="ECO:0000313" key="10">
    <source>
        <dbReference type="EMBL" id="CAH0546085.1"/>
    </source>
</evidence>
<dbReference type="PRINTS" id="PR00171">
    <property type="entry name" value="SUGRTRNSPORT"/>
</dbReference>
<dbReference type="InterPro" id="IPR036259">
    <property type="entry name" value="MFS_trans_sf"/>
</dbReference>
<feature type="transmembrane region" description="Helical" evidence="9">
    <location>
        <begin position="145"/>
        <end position="164"/>
    </location>
</feature>
<keyword evidence="2" id="KW-1003">Cell membrane</keyword>
<name>A0A9P0AQE3_BRAAE</name>
<dbReference type="PROSITE" id="PS00217">
    <property type="entry name" value="SUGAR_TRANSPORT_2"/>
    <property type="match status" value="1"/>
</dbReference>
<evidence type="ECO:0000256" key="3">
    <source>
        <dbReference type="ARBA" id="ARBA00022692"/>
    </source>
</evidence>
<dbReference type="PROSITE" id="PS00216">
    <property type="entry name" value="SUGAR_TRANSPORT_1"/>
    <property type="match status" value="1"/>
</dbReference>
<evidence type="ECO:0000256" key="1">
    <source>
        <dbReference type="ARBA" id="ARBA00004651"/>
    </source>
</evidence>
<evidence type="ECO:0000256" key="7">
    <source>
        <dbReference type="ARBA" id="ARBA00024348"/>
    </source>
</evidence>
<feature type="transmembrane region" description="Helical" evidence="9">
    <location>
        <begin position="295"/>
        <end position="312"/>
    </location>
</feature>
<evidence type="ECO:0000256" key="8">
    <source>
        <dbReference type="RuleBase" id="RU003346"/>
    </source>
</evidence>
<evidence type="ECO:0000256" key="2">
    <source>
        <dbReference type="ARBA" id="ARBA00022475"/>
    </source>
</evidence>
<feature type="transmembrane region" description="Helical" evidence="9">
    <location>
        <begin position="389"/>
        <end position="411"/>
    </location>
</feature>